<accession>A0A2U1K9S3</accession>
<keyword evidence="3" id="KW-1185">Reference proteome</keyword>
<dbReference type="AlphaFoldDB" id="A0A2U1K9S3"/>
<dbReference type="Proteomes" id="UP000245207">
    <property type="component" value="Unassembled WGS sequence"/>
</dbReference>
<dbReference type="OrthoDB" id="1461560at2759"/>
<dbReference type="InterPro" id="IPR040256">
    <property type="entry name" value="At4g02000-like"/>
</dbReference>
<dbReference type="PANTHER" id="PTHR31286">
    <property type="entry name" value="GLYCINE-RICH CELL WALL STRUCTURAL PROTEIN 1.8-LIKE"/>
    <property type="match status" value="1"/>
</dbReference>
<comment type="caution">
    <text evidence="2">The sequence shown here is derived from an EMBL/GenBank/DDBJ whole genome shotgun (WGS) entry which is preliminary data.</text>
</comment>
<dbReference type="STRING" id="35608.A0A2U1K9S3"/>
<proteinExistence type="predicted"/>
<dbReference type="PANTHER" id="PTHR31286:SF180">
    <property type="entry name" value="OS10G0362600 PROTEIN"/>
    <property type="match status" value="1"/>
</dbReference>
<evidence type="ECO:0000313" key="2">
    <source>
        <dbReference type="EMBL" id="PWA27164.1"/>
    </source>
</evidence>
<feature type="region of interest" description="Disordered" evidence="1">
    <location>
        <begin position="28"/>
        <end position="50"/>
    </location>
</feature>
<name>A0A2U1K9S3_ARTAN</name>
<organism evidence="2 3">
    <name type="scientific">Artemisia annua</name>
    <name type="common">Sweet wormwood</name>
    <dbReference type="NCBI Taxonomy" id="35608"/>
    <lineage>
        <taxon>Eukaryota</taxon>
        <taxon>Viridiplantae</taxon>
        <taxon>Streptophyta</taxon>
        <taxon>Embryophyta</taxon>
        <taxon>Tracheophyta</taxon>
        <taxon>Spermatophyta</taxon>
        <taxon>Magnoliopsida</taxon>
        <taxon>eudicotyledons</taxon>
        <taxon>Gunneridae</taxon>
        <taxon>Pentapetalae</taxon>
        <taxon>asterids</taxon>
        <taxon>campanulids</taxon>
        <taxon>Asterales</taxon>
        <taxon>Asteraceae</taxon>
        <taxon>Asteroideae</taxon>
        <taxon>Anthemideae</taxon>
        <taxon>Artemisiinae</taxon>
        <taxon>Artemisia</taxon>
    </lineage>
</organism>
<reference evidence="2 3" key="1">
    <citation type="journal article" date="2018" name="Mol. Plant">
        <title>The genome of Artemisia annua provides insight into the evolution of Asteraceae family and artemisinin biosynthesis.</title>
        <authorList>
            <person name="Shen Q."/>
            <person name="Zhang L."/>
            <person name="Liao Z."/>
            <person name="Wang S."/>
            <person name="Yan T."/>
            <person name="Shi P."/>
            <person name="Liu M."/>
            <person name="Fu X."/>
            <person name="Pan Q."/>
            <person name="Wang Y."/>
            <person name="Lv Z."/>
            <person name="Lu X."/>
            <person name="Zhang F."/>
            <person name="Jiang W."/>
            <person name="Ma Y."/>
            <person name="Chen M."/>
            <person name="Hao X."/>
            <person name="Li L."/>
            <person name="Tang Y."/>
            <person name="Lv G."/>
            <person name="Zhou Y."/>
            <person name="Sun X."/>
            <person name="Brodelius P.E."/>
            <person name="Rose J.K.C."/>
            <person name="Tang K."/>
        </authorList>
    </citation>
    <scope>NUCLEOTIDE SEQUENCE [LARGE SCALE GENOMIC DNA]</scope>
    <source>
        <strain evidence="3">cv. Huhao1</strain>
        <tissue evidence="2">Leaf</tissue>
    </source>
</reference>
<dbReference type="EMBL" id="PKPP01028012">
    <property type="protein sequence ID" value="PWA27164.1"/>
    <property type="molecule type" value="Genomic_DNA"/>
</dbReference>
<gene>
    <name evidence="2" type="ORF">CTI12_AA627900</name>
</gene>
<evidence type="ECO:0000256" key="1">
    <source>
        <dbReference type="SAM" id="MobiDB-lite"/>
    </source>
</evidence>
<protein>
    <submittedName>
        <fullName evidence="2">Uncharacterized protein</fullName>
    </submittedName>
</protein>
<evidence type="ECO:0000313" key="3">
    <source>
        <dbReference type="Proteomes" id="UP000245207"/>
    </source>
</evidence>
<sequence length="520" mass="57176">MPPDPPKPPDTILEELCTLTGMKAEGLNHKPIVPSDVNRPPKPCGRPKGAKNRFRNVMVKAQSLGSASAGAGAILKRLRSSKVEGKGRSRGVASSMEDKCVNRSNVCNAPVDVTLSKVLNRIKYDKSISDQVVFKECISDKVKNYCLNPVSKGYCSINGNDVSFINKPIESIPSDVNGISVSMEYKEDGVDGVVDPCLVSNNTVKCKVAGAEHFGTKGIRKTNEDELNDGKNESAFVFGKVQSNKGILKKPPIGLISVQFGPSLFYKAGHAWSSFTSGVKAMRSDVEDRELQMNFAPQCVSKSSDGSRRVAITVEDIKKGSEACALQLYGYFVGTSMDYRVVNANLSKMWRAYGISDITKTNAGLFYFKFKNEEGMKIPLVLNTWEPGTWLEKVEPSTIPIWVCIYGVPMELCNGNGIGKIFSGVGRPMLMDKLTKERCLKKAGKLDFARVLVEVSANEDLPNFIEIEYPQLGDRPARVGKLEIKYQWKPPLCTHCNTFDHSIVSCKSRPRTEEEIAAGY</sequence>